<dbReference type="EMBL" id="JACVVK020000087">
    <property type="protein sequence ID" value="KAK7494024.1"/>
    <property type="molecule type" value="Genomic_DNA"/>
</dbReference>
<organism evidence="1 2">
    <name type="scientific">Batillaria attramentaria</name>
    <dbReference type="NCBI Taxonomy" id="370345"/>
    <lineage>
        <taxon>Eukaryota</taxon>
        <taxon>Metazoa</taxon>
        <taxon>Spiralia</taxon>
        <taxon>Lophotrochozoa</taxon>
        <taxon>Mollusca</taxon>
        <taxon>Gastropoda</taxon>
        <taxon>Caenogastropoda</taxon>
        <taxon>Sorbeoconcha</taxon>
        <taxon>Cerithioidea</taxon>
        <taxon>Batillariidae</taxon>
        <taxon>Batillaria</taxon>
    </lineage>
</organism>
<sequence>MYKLRVLNDRVGQTVAAKRTLYSKLEVCKWCTEPMGSRHGAAAPCKQHPRRTRVAQCRVSERLGTIKLGGLQLMPHLLPINWHLVVSGIRDC</sequence>
<reference evidence="1 2" key="1">
    <citation type="journal article" date="2023" name="Sci. Data">
        <title>Genome assembly of the Korean intertidal mud-creeper Batillaria attramentaria.</title>
        <authorList>
            <person name="Patra A.K."/>
            <person name="Ho P.T."/>
            <person name="Jun S."/>
            <person name="Lee S.J."/>
            <person name="Kim Y."/>
            <person name="Won Y.J."/>
        </authorList>
    </citation>
    <scope>NUCLEOTIDE SEQUENCE [LARGE SCALE GENOMIC DNA]</scope>
    <source>
        <strain evidence="1">Wonlab-2016</strain>
    </source>
</reference>
<keyword evidence="2" id="KW-1185">Reference proteome</keyword>
<dbReference type="Proteomes" id="UP001519460">
    <property type="component" value="Unassembled WGS sequence"/>
</dbReference>
<comment type="caution">
    <text evidence="1">The sequence shown here is derived from an EMBL/GenBank/DDBJ whole genome shotgun (WGS) entry which is preliminary data.</text>
</comment>
<dbReference type="AlphaFoldDB" id="A0ABD0L3A7"/>
<evidence type="ECO:0000313" key="2">
    <source>
        <dbReference type="Proteomes" id="UP001519460"/>
    </source>
</evidence>
<name>A0ABD0L3A7_9CAEN</name>
<evidence type="ECO:0000313" key="1">
    <source>
        <dbReference type="EMBL" id="KAK7494024.1"/>
    </source>
</evidence>
<accession>A0ABD0L3A7</accession>
<proteinExistence type="predicted"/>
<protein>
    <submittedName>
        <fullName evidence="1">Uncharacterized protein</fullName>
    </submittedName>
</protein>
<gene>
    <name evidence="1" type="ORF">BaRGS_00014682</name>
</gene>